<evidence type="ECO:0000256" key="4">
    <source>
        <dbReference type="ARBA" id="ARBA00023157"/>
    </source>
</evidence>
<evidence type="ECO:0000313" key="6">
    <source>
        <dbReference type="Proteomes" id="UP000515135"/>
    </source>
</evidence>
<gene>
    <name evidence="7" type="primary">LOC109474431</name>
</gene>
<dbReference type="PANTHER" id="PTHR12274">
    <property type="entry name" value="GRANULIN"/>
    <property type="match status" value="1"/>
</dbReference>
<proteinExistence type="inferred from homology"/>
<name>A0A6P4YLE5_BRABE</name>
<protein>
    <submittedName>
        <fullName evidence="7">Granulins-like</fullName>
    </submittedName>
</protein>
<keyword evidence="3" id="KW-0964">Secreted</keyword>
<organism evidence="6 7">
    <name type="scientific">Branchiostoma belcheri</name>
    <name type="common">Amphioxus</name>
    <dbReference type="NCBI Taxonomy" id="7741"/>
    <lineage>
        <taxon>Eukaryota</taxon>
        <taxon>Metazoa</taxon>
        <taxon>Chordata</taxon>
        <taxon>Cephalochordata</taxon>
        <taxon>Leptocardii</taxon>
        <taxon>Amphioxiformes</taxon>
        <taxon>Branchiostomatidae</taxon>
        <taxon>Branchiostoma</taxon>
    </lineage>
</organism>
<reference evidence="7" key="1">
    <citation type="submission" date="2025-08" db="UniProtKB">
        <authorList>
            <consortium name="RefSeq"/>
        </authorList>
    </citation>
    <scope>IDENTIFICATION</scope>
    <source>
        <tissue evidence="7">Gonad</tissue>
    </source>
</reference>
<dbReference type="Proteomes" id="UP000515135">
    <property type="component" value="Unplaced"/>
</dbReference>
<dbReference type="RefSeq" id="XP_019630285.1">
    <property type="nucleotide sequence ID" value="XM_019774726.1"/>
</dbReference>
<dbReference type="OrthoDB" id="5854875at2759"/>
<dbReference type="PANTHER" id="PTHR12274:SF3">
    <property type="entry name" value="PROGRANULIN"/>
    <property type="match status" value="1"/>
</dbReference>
<dbReference type="AlphaFoldDB" id="A0A6P4YLE5"/>
<dbReference type="FunFam" id="2.10.25.160:FF:000001">
    <property type="entry name" value="Granulin precursor"/>
    <property type="match status" value="1"/>
</dbReference>
<dbReference type="InterPro" id="IPR037277">
    <property type="entry name" value="Granulin_sf"/>
</dbReference>
<evidence type="ECO:0000256" key="2">
    <source>
        <dbReference type="ARBA" id="ARBA00010093"/>
    </source>
</evidence>
<evidence type="ECO:0000256" key="1">
    <source>
        <dbReference type="ARBA" id="ARBA00004613"/>
    </source>
</evidence>
<evidence type="ECO:0000313" key="7">
    <source>
        <dbReference type="RefSeq" id="XP_019630285.1"/>
    </source>
</evidence>
<dbReference type="GO" id="GO:0005576">
    <property type="term" value="C:extracellular region"/>
    <property type="evidence" value="ECO:0007669"/>
    <property type="project" value="UniProtKB-SubCell"/>
</dbReference>
<evidence type="ECO:0000259" key="5">
    <source>
        <dbReference type="PROSITE" id="PS00799"/>
    </source>
</evidence>
<feature type="domain" description="Granulins" evidence="5">
    <location>
        <begin position="152"/>
        <end position="165"/>
    </location>
</feature>
<dbReference type="GeneID" id="109474431"/>
<sequence>MDSGDAVPYQRLSAVATKSTAVLREQLVQVDVEKTPCPGGKQECPTNYTCCQRGATPYTWGCCDLPTAECCPDRKTCCPKGYHCDPSRATCYKSGSDEIVVAKQLTIPDTEQSQVSNIKCGSSNSTCGDSETCCKMASGQWGCCPMPKAVCCQDHLHCCPRGYTCDMPTSTCIRGNDILPMAQKRPADVFTKS</sequence>
<accession>A0A6P4YLE5</accession>
<dbReference type="PROSITE" id="PS00799">
    <property type="entry name" value="GRANULINS"/>
    <property type="match status" value="1"/>
</dbReference>
<keyword evidence="4" id="KW-1015">Disulfide bond</keyword>
<comment type="similarity">
    <text evidence="2">Belongs to the granulin family.</text>
</comment>
<dbReference type="SUPFAM" id="SSF57277">
    <property type="entry name" value="Granulin repeat"/>
    <property type="match status" value="1"/>
</dbReference>
<evidence type="ECO:0000256" key="3">
    <source>
        <dbReference type="ARBA" id="ARBA00022525"/>
    </source>
</evidence>
<dbReference type="Gene3D" id="2.10.25.160">
    <property type="entry name" value="Granulin"/>
    <property type="match status" value="2"/>
</dbReference>
<dbReference type="SMART" id="SM00277">
    <property type="entry name" value="GRAN"/>
    <property type="match status" value="2"/>
</dbReference>
<keyword evidence="6" id="KW-1185">Reference proteome</keyword>
<dbReference type="KEGG" id="bbel:109474431"/>
<comment type="subcellular location">
    <subcellularLocation>
        <location evidence="1">Secreted</location>
    </subcellularLocation>
</comment>
<dbReference type="InterPro" id="IPR039036">
    <property type="entry name" value="Granulin_fam"/>
</dbReference>
<dbReference type="Pfam" id="PF00396">
    <property type="entry name" value="Granulin"/>
    <property type="match status" value="2"/>
</dbReference>
<dbReference type="InterPro" id="IPR000118">
    <property type="entry name" value="Granulin"/>
</dbReference>